<feature type="domain" description="Tyrosine-protein kinase G-rich" evidence="2">
    <location>
        <begin position="2"/>
        <end position="75"/>
    </location>
</feature>
<organism evidence="3 4">
    <name type="scientific">Vreelandella sulfidaeris</name>
    <dbReference type="NCBI Taxonomy" id="115553"/>
    <lineage>
        <taxon>Bacteria</taxon>
        <taxon>Pseudomonadati</taxon>
        <taxon>Pseudomonadota</taxon>
        <taxon>Gammaproteobacteria</taxon>
        <taxon>Oceanospirillales</taxon>
        <taxon>Halomonadaceae</taxon>
        <taxon>Vreelandella</taxon>
    </lineage>
</organism>
<name>A0A455UL63_9GAMM</name>
<dbReference type="PANTHER" id="PTHR32309:SF32">
    <property type="entry name" value="TYROSINE-PROTEIN KINASE ETK-RELATED"/>
    <property type="match status" value="1"/>
</dbReference>
<sequence length="150" mass="17068">MLRRTRDVEVTQAIYVNILNKVQELEVARAGTIGNIRIIDSAVLNGQVAPNVLRIFLLYTVLGLLLVIGYVVLKELLKRGVESSEQIEGAGLTVYATVPQSSSQRKLNRELKRRGKRRPKVWWEACWPSEIRWISLSSRYEAYALAFTLP</sequence>
<reference evidence="3 4" key="1">
    <citation type="journal article" date="2019" name="Microbiol. Resour. Announc.">
        <title>Complete Genome Sequence of Halomonas sulfidaeris Strain Esulfide1 Isolated from a Metal Sulfide Rock at a Depth of 2,200 Meters, Obtained Using Nanopore Sequencing.</title>
        <authorList>
            <person name="Saito M."/>
            <person name="Nishigata A."/>
            <person name="Galipon J."/>
            <person name="Arakawa K."/>
        </authorList>
    </citation>
    <scope>NUCLEOTIDE SEQUENCE [LARGE SCALE GENOMIC DNA]</scope>
    <source>
        <strain evidence="3 4">ATCC BAA-803</strain>
    </source>
</reference>
<evidence type="ECO:0000256" key="1">
    <source>
        <dbReference type="SAM" id="Phobius"/>
    </source>
</evidence>
<protein>
    <recommendedName>
        <fullName evidence="2">Tyrosine-protein kinase G-rich domain-containing protein</fullName>
    </recommendedName>
</protein>
<accession>A0A455UL63</accession>
<dbReference type="Proteomes" id="UP000320231">
    <property type="component" value="Chromosome"/>
</dbReference>
<feature type="transmembrane region" description="Helical" evidence="1">
    <location>
        <begin position="52"/>
        <end position="73"/>
    </location>
</feature>
<evidence type="ECO:0000313" key="4">
    <source>
        <dbReference type="Proteomes" id="UP000320231"/>
    </source>
</evidence>
<dbReference type="InterPro" id="IPR050445">
    <property type="entry name" value="Bact_polysacc_biosynth/exp"/>
</dbReference>
<dbReference type="GO" id="GO:0004713">
    <property type="term" value="F:protein tyrosine kinase activity"/>
    <property type="evidence" value="ECO:0007669"/>
    <property type="project" value="TreeGrafter"/>
</dbReference>
<dbReference type="AlphaFoldDB" id="A0A455UL63"/>
<dbReference type="PANTHER" id="PTHR32309">
    <property type="entry name" value="TYROSINE-PROTEIN KINASE"/>
    <property type="match status" value="1"/>
</dbReference>
<evidence type="ECO:0000259" key="2">
    <source>
        <dbReference type="Pfam" id="PF13807"/>
    </source>
</evidence>
<keyword evidence="1" id="KW-0472">Membrane</keyword>
<proteinExistence type="predicted"/>
<evidence type="ECO:0000313" key="3">
    <source>
        <dbReference type="EMBL" id="BBI65088.1"/>
    </source>
</evidence>
<dbReference type="KEGG" id="hsr:HSBAA_63940"/>
<dbReference type="EMBL" id="AP019514">
    <property type="protein sequence ID" value="BBI65088.1"/>
    <property type="molecule type" value="Genomic_DNA"/>
</dbReference>
<dbReference type="InterPro" id="IPR032807">
    <property type="entry name" value="GNVR"/>
</dbReference>
<dbReference type="Pfam" id="PF13807">
    <property type="entry name" value="GNVR"/>
    <property type="match status" value="1"/>
</dbReference>
<keyword evidence="1" id="KW-0812">Transmembrane</keyword>
<keyword evidence="1" id="KW-1133">Transmembrane helix</keyword>
<dbReference type="GO" id="GO:0005886">
    <property type="term" value="C:plasma membrane"/>
    <property type="evidence" value="ECO:0007669"/>
    <property type="project" value="TreeGrafter"/>
</dbReference>
<gene>
    <name evidence="3" type="ORF">HSBAA_63940</name>
</gene>